<dbReference type="GO" id="GO:0071281">
    <property type="term" value="P:cellular response to iron ion"/>
    <property type="evidence" value="ECO:0007669"/>
    <property type="project" value="UniProtKB-ARBA"/>
</dbReference>
<dbReference type="InterPro" id="IPR037294">
    <property type="entry name" value="ABC_BtuC-like"/>
</dbReference>
<protein>
    <submittedName>
        <fullName evidence="9">Manganese ABC transporter</fullName>
    </submittedName>
</protein>
<dbReference type="EMBL" id="UGLW01000003">
    <property type="protein sequence ID" value="STU66646.1"/>
    <property type="molecule type" value="Genomic_DNA"/>
</dbReference>
<evidence type="ECO:0000256" key="1">
    <source>
        <dbReference type="ARBA" id="ARBA00004141"/>
    </source>
</evidence>
<keyword evidence="6 8" id="KW-0472">Membrane</keyword>
<dbReference type="Proteomes" id="UP000254487">
    <property type="component" value="Unassembled WGS sequence"/>
</dbReference>
<dbReference type="STRING" id="1218098.GCA_001598715_01380"/>
<dbReference type="SUPFAM" id="SSF81345">
    <property type="entry name" value="ABC transporter involved in vitamin B12 uptake, BtuC"/>
    <property type="match status" value="1"/>
</dbReference>
<dbReference type="PANTHER" id="PTHR30477">
    <property type="entry name" value="ABC-TRANSPORTER METAL-BINDING PROTEIN"/>
    <property type="match status" value="1"/>
</dbReference>
<dbReference type="Gene3D" id="1.10.3470.10">
    <property type="entry name" value="ABC transporter involved in vitamin B12 uptake, BtuC"/>
    <property type="match status" value="1"/>
</dbReference>
<dbReference type="AlphaFoldDB" id="A0A377ZCD7"/>
<name>A0A377ZCD7_KLEPO</name>
<comment type="similarity">
    <text evidence="2 7">Belongs to the ABC-3 integral membrane protein family.</text>
</comment>
<dbReference type="FunFam" id="1.10.3470.10:FF:000003">
    <property type="entry name" value="Iron ABC transporter permease SitD"/>
    <property type="match status" value="1"/>
</dbReference>
<feature type="transmembrane region" description="Helical" evidence="8">
    <location>
        <begin position="36"/>
        <end position="56"/>
    </location>
</feature>
<dbReference type="GO" id="GO:0043190">
    <property type="term" value="C:ATP-binding cassette (ABC) transporter complex"/>
    <property type="evidence" value="ECO:0007669"/>
    <property type="project" value="InterPro"/>
</dbReference>
<dbReference type="Pfam" id="PF00950">
    <property type="entry name" value="ABC-3"/>
    <property type="match status" value="1"/>
</dbReference>
<evidence type="ECO:0000256" key="6">
    <source>
        <dbReference type="ARBA" id="ARBA00023136"/>
    </source>
</evidence>
<evidence type="ECO:0000256" key="8">
    <source>
        <dbReference type="SAM" id="Phobius"/>
    </source>
</evidence>
<accession>A0A377ZCD7</accession>
<evidence type="ECO:0000313" key="10">
    <source>
        <dbReference type="Proteomes" id="UP000254487"/>
    </source>
</evidence>
<evidence type="ECO:0000256" key="3">
    <source>
        <dbReference type="ARBA" id="ARBA00022496"/>
    </source>
</evidence>
<proteinExistence type="inferred from homology"/>
<dbReference type="PANTHER" id="PTHR30477:SF13">
    <property type="entry name" value="IRON TRANSPORT SYSTEM MEMBRANE PROTEIN HI_0360-RELATED"/>
    <property type="match status" value="1"/>
</dbReference>
<evidence type="ECO:0000256" key="7">
    <source>
        <dbReference type="RuleBase" id="RU003943"/>
    </source>
</evidence>
<keyword evidence="3" id="KW-0408">Iron</keyword>
<feature type="transmembrane region" description="Helical" evidence="8">
    <location>
        <begin position="6"/>
        <end position="24"/>
    </location>
</feature>
<evidence type="ECO:0000256" key="5">
    <source>
        <dbReference type="ARBA" id="ARBA00022989"/>
    </source>
</evidence>
<organism evidence="9 10">
    <name type="scientific">Klebsiella pneumoniae subsp. ozaenae</name>
    <dbReference type="NCBI Taxonomy" id="574"/>
    <lineage>
        <taxon>Bacteria</taxon>
        <taxon>Pseudomonadati</taxon>
        <taxon>Pseudomonadota</taxon>
        <taxon>Gammaproteobacteria</taxon>
        <taxon>Enterobacterales</taxon>
        <taxon>Enterobacteriaceae</taxon>
        <taxon>Klebsiella/Raoultella group</taxon>
        <taxon>Klebsiella</taxon>
        <taxon>Klebsiella pneumoniae complex</taxon>
    </lineage>
</organism>
<dbReference type="GO" id="GO:0022857">
    <property type="term" value="F:transmembrane transporter activity"/>
    <property type="evidence" value="ECO:0007669"/>
    <property type="project" value="UniProtKB-ARBA"/>
</dbReference>
<feature type="transmembrane region" description="Helical" evidence="8">
    <location>
        <begin position="76"/>
        <end position="94"/>
    </location>
</feature>
<gene>
    <name evidence="9" type="primary">mntB_2</name>
    <name evidence="9" type="ORF">NCTC10313_02579</name>
</gene>
<comment type="subcellular location">
    <subcellularLocation>
        <location evidence="7">Cell membrane</location>
        <topology evidence="7">Multi-pass membrane protein</topology>
    </subcellularLocation>
    <subcellularLocation>
        <location evidence="1">Membrane</location>
        <topology evidence="1">Multi-pass membrane protein</topology>
    </subcellularLocation>
</comment>
<dbReference type="GO" id="GO:0006826">
    <property type="term" value="P:iron ion transport"/>
    <property type="evidence" value="ECO:0007669"/>
    <property type="project" value="UniProtKB-KW"/>
</dbReference>
<evidence type="ECO:0000313" key="9">
    <source>
        <dbReference type="EMBL" id="STU66646.1"/>
    </source>
</evidence>
<keyword evidence="3" id="KW-0406">Ion transport</keyword>
<keyword evidence="3" id="KW-0410">Iron transport</keyword>
<evidence type="ECO:0000256" key="2">
    <source>
        <dbReference type="ARBA" id="ARBA00008034"/>
    </source>
</evidence>
<sequence length="212" mass="23072">MLGLPFSVGAFVSGGLAAGSMFLLNQRTRLKEDVIIGLIFSSFFALGLFIVSLNPVSVNIQSIILGNILSVPPEDILQLTVIGIISVITLLLKWRDLLLTFFDENHARAVGLHPERLKILFFLLLTLSTVAALQTVGAFMVICLVVTPGATAWLLTDRFPRLVCIAVTIGSVTSFLGAWASYYLDGATGGIIVVAQTSFFYWCSFSPRYMAY</sequence>
<feature type="transmembrane region" description="Helical" evidence="8">
    <location>
        <begin position="115"/>
        <end position="132"/>
    </location>
</feature>
<keyword evidence="7" id="KW-0813">Transport</keyword>
<dbReference type="GO" id="GO:0010043">
    <property type="term" value="P:response to zinc ion"/>
    <property type="evidence" value="ECO:0007669"/>
    <property type="project" value="TreeGrafter"/>
</dbReference>
<keyword evidence="5 8" id="KW-1133">Transmembrane helix</keyword>
<evidence type="ECO:0000256" key="4">
    <source>
        <dbReference type="ARBA" id="ARBA00022692"/>
    </source>
</evidence>
<feature type="transmembrane region" description="Helical" evidence="8">
    <location>
        <begin position="162"/>
        <end position="180"/>
    </location>
</feature>
<feature type="transmembrane region" description="Helical" evidence="8">
    <location>
        <begin position="186"/>
        <end position="205"/>
    </location>
</feature>
<dbReference type="InterPro" id="IPR001626">
    <property type="entry name" value="ABC_TroCD"/>
</dbReference>
<keyword evidence="4 7" id="KW-0812">Transmembrane</keyword>
<reference evidence="9 10" key="1">
    <citation type="submission" date="2018-06" db="EMBL/GenBank/DDBJ databases">
        <authorList>
            <consortium name="Pathogen Informatics"/>
            <person name="Doyle S."/>
        </authorList>
    </citation>
    <scope>NUCLEOTIDE SEQUENCE [LARGE SCALE GENOMIC DNA]</scope>
    <source>
        <strain evidence="9 10">NCTC10313</strain>
    </source>
</reference>